<evidence type="ECO:0000256" key="7">
    <source>
        <dbReference type="ARBA" id="ARBA00023125"/>
    </source>
</evidence>
<dbReference type="GO" id="GO:0046872">
    <property type="term" value="F:metal ion binding"/>
    <property type="evidence" value="ECO:0007669"/>
    <property type="project" value="UniProtKB-UniRule"/>
</dbReference>
<dbReference type="InterPro" id="IPR042211">
    <property type="entry name" value="CRISPR-assoc_Cas1_N"/>
</dbReference>
<dbReference type="Gene3D" id="1.20.120.920">
    <property type="entry name" value="CRISPR-associated endonuclease Cas1, C-terminal domain"/>
    <property type="match status" value="1"/>
</dbReference>
<evidence type="ECO:0000256" key="3">
    <source>
        <dbReference type="ARBA" id="ARBA00022759"/>
    </source>
</evidence>
<dbReference type="InterPro" id="IPR042206">
    <property type="entry name" value="CRISPR-assoc_Cas1_C"/>
</dbReference>
<dbReference type="NCBIfam" id="TIGR03640">
    <property type="entry name" value="cas1_DVULG"/>
    <property type="match status" value="1"/>
</dbReference>
<gene>
    <name evidence="11" type="primary">cas1c</name>
    <name evidence="10" type="synonym">cas1</name>
    <name evidence="11" type="ORF">E7512_01680</name>
</gene>
<evidence type="ECO:0000256" key="5">
    <source>
        <dbReference type="ARBA" id="ARBA00022842"/>
    </source>
</evidence>
<evidence type="ECO:0000256" key="10">
    <source>
        <dbReference type="HAMAP-Rule" id="MF_01470"/>
    </source>
</evidence>
<dbReference type="Proteomes" id="UP000754750">
    <property type="component" value="Unassembled WGS sequence"/>
</dbReference>
<evidence type="ECO:0000313" key="12">
    <source>
        <dbReference type="Proteomes" id="UP000754750"/>
    </source>
</evidence>
<dbReference type="RefSeq" id="WP_326839813.1">
    <property type="nucleotide sequence ID" value="NZ_SVNY01000001.1"/>
</dbReference>
<evidence type="ECO:0000313" key="11">
    <source>
        <dbReference type="EMBL" id="MBE6832290.1"/>
    </source>
</evidence>
<dbReference type="EC" id="3.1.-.-" evidence="10"/>
<dbReference type="InterPro" id="IPR050646">
    <property type="entry name" value="Cas1"/>
</dbReference>
<dbReference type="NCBIfam" id="TIGR00287">
    <property type="entry name" value="cas1"/>
    <property type="match status" value="1"/>
</dbReference>
<dbReference type="GO" id="GO:0004520">
    <property type="term" value="F:DNA endonuclease activity"/>
    <property type="evidence" value="ECO:0007669"/>
    <property type="project" value="InterPro"/>
</dbReference>
<dbReference type="GO" id="GO:0043571">
    <property type="term" value="P:maintenance of CRISPR repeat elements"/>
    <property type="evidence" value="ECO:0007669"/>
    <property type="project" value="UniProtKB-UniRule"/>
</dbReference>
<comment type="function">
    <text evidence="10">CRISPR (clustered regularly interspaced short palindromic repeat), is an adaptive immune system that provides protection against mobile genetic elements (viruses, transposable elements and conjugative plasmids). CRISPR clusters contain spacers, sequences complementary to antecedent mobile elements, and target invading nucleic acids. CRISPR clusters are transcribed and processed into CRISPR RNA (crRNA). Acts as a dsDNA endonuclease. Involved in the integration of spacer DNA into the CRISPR cassette.</text>
</comment>
<name>A0A928Q3V8_9FIRM</name>
<feature type="binding site" evidence="10">
    <location>
        <position position="166"/>
    </location>
    <ligand>
        <name>Mn(2+)</name>
        <dbReference type="ChEBI" id="CHEBI:29035"/>
    </ligand>
</feature>
<dbReference type="EMBL" id="SVNY01000001">
    <property type="protein sequence ID" value="MBE6832290.1"/>
    <property type="molecule type" value="Genomic_DNA"/>
</dbReference>
<dbReference type="GO" id="GO:0016787">
    <property type="term" value="F:hydrolase activity"/>
    <property type="evidence" value="ECO:0007669"/>
    <property type="project" value="UniProtKB-KW"/>
</dbReference>
<keyword evidence="4 10" id="KW-0378">Hydrolase</keyword>
<keyword evidence="7 10" id="KW-0238">DNA-binding</keyword>
<keyword evidence="6 10" id="KW-0051">Antiviral defense</keyword>
<sequence length="343" mass="38385">MKKLLNTLYITTENAYLALDGENVVVQSDGDTLGRLPLHMIDGIMAFGYVGASPALMGKCAEMNKSLVFLKPSGRFLAKVTGKSYGNILLRREQYRVCDDPERSLAIAKNIISAKLANCGAVLSRAMRDHALRIDTEKFAQVGSALQNGKVNAYRAPGADTLRGLEGECASLYFSVFDAMILQQKEDFFYRGRSRRPPMDNVNAMLSFSYSLLTSMCVSALEAVGLDAYAGVYHTERPGRCSLALDLLEEFRAPFADRFVLTSINKKSICGKDFLEKESGGILLTEDGRKKFLSLWQQKKKEEIVHPFLQEKVEWGLLPYVQAMLLAKYIRGDIDEYPPFVWR</sequence>
<feature type="binding site" evidence="10">
    <location>
        <position position="249"/>
    </location>
    <ligand>
        <name>Mn(2+)</name>
        <dbReference type="ChEBI" id="CHEBI:29035"/>
    </ligand>
</feature>
<reference evidence="11" key="1">
    <citation type="submission" date="2019-04" db="EMBL/GenBank/DDBJ databases">
        <title>Evolution of Biomass-Degrading Anaerobic Consortia Revealed by Metagenomics.</title>
        <authorList>
            <person name="Peng X."/>
        </authorList>
    </citation>
    <scope>NUCLEOTIDE SEQUENCE</scope>
    <source>
        <strain evidence="11">SIG551</strain>
    </source>
</reference>
<evidence type="ECO:0000256" key="6">
    <source>
        <dbReference type="ARBA" id="ARBA00023118"/>
    </source>
</evidence>
<comment type="similarity">
    <text evidence="10">Belongs to the CRISPR-associated endonuclease Cas1 family.</text>
</comment>
<dbReference type="InterPro" id="IPR019856">
    <property type="entry name" value="CRISPR-assoc_Cas1_DVULG"/>
</dbReference>
<evidence type="ECO:0000256" key="8">
    <source>
        <dbReference type="ARBA" id="ARBA00023211"/>
    </source>
</evidence>
<feature type="binding site" evidence="10">
    <location>
        <position position="234"/>
    </location>
    <ligand>
        <name>Mn(2+)</name>
        <dbReference type="ChEBI" id="CHEBI:29035"/>
    </ligand>
</feature>
<accession>A0A928Q3V8</accession>
<organism evidence="11 12">
    <name type="scientific">Faecalispora sporosphaeroides</name>
    <dbReference type="NCBI Taxonomy" id="1549"/>
    <lineage>
        <taxon>Bacteria</taxon>
        <taxon>Bacillati</taxon>
        <taxon>Bacillota</taxon>
        <taxon>Clostridia</taxon>
        <taxon>Eubacteriales</taxon>
        <taxon>Oscillospiraceae</taxon>
        <taxon>Faecalispora</taxon>
    </lineage>
</organism>
<dbReference type="InterPro" id="IPR002729">
    <property type="entry name" value="CRISPR-assoc_Cas1"/>
</dbReference>
<dbReference type="PANTHER" id="PTHR34353:SF2">
    <property type="entry name" value="CRISPR-ASSOCIATED ENDONUCLEASE CAS1 1"/>
    <property type="match status" value="1"/>
</dbReference>
<dbReference type="AlphaFoldDB" id="A0A928Q3V8"/>
<comment type="caution">
    <text evidence="11">The sequence shown here is derived from an EMBL/GenBank/DDBJ whole genome shotgun (WGS) entry which is preliminary data.</text>
</comment>
<evidence type="ECO:0000256" key="2">
    <source>
        <dbReference type="ARBA" id="ARBA00022723"/>
    </source>
</evidence>
<dbReference type="Pfam" id="PF01867">
    <property type="entry name" value="Cas_Cas1"/>
    <property type="match status" value="1"/>
</dbReference>
<keyword evidence="5 10" id="KW-0460">Magnesium</keyword>
<dbReference type="Gene3D" id="3.100.10.20">
    <property type="entry name" value="CRISPR-associated endonuclease Cas1, N-terminal domain"/>
    <property type="match status" value="1"/>
</dbReference>
<evidence type="ECO:0000256" key="1">
    <source>
        <dbReference type="ARBA" id="ARBA00022722"/>
    </source>
</evidence>
<dbReference type="GO" id="GO:0051607">
    <property type="term" value="P:defense response to virus"/>
    <property type="evidence" value="ECO:0007669"/>
    <property type="project" value="UniProtKB-UniRule"/>
</dbReference>
<dbReference type="HAMAP" id="MF_01470">
    <property type="entry name" value="Cas1"/>
    <property type="match status" value="1"/>
</dbReference>
<keyword evidence="3 10" id="KW-0255">Endonuclease</keyword>
<keyword evidence="1 10" id="KW-0540">Nuclease</keyword>
<dbReference type="GO" id="GO:0003677">
    <property type="term" value="F:DNA binding"/>
    <property type="evidence" value="ECO:0007669"/>
    <property type="project" value="UniProtKB-KW"/>
</dbReference>
<keyword evidence="2 10" id="KW-0479">Metal-binding</keyword>
<comment type="subunit">
    <text evidence="9 10">Homodimer, forms a heterotetramer with a Cas2 homodimer.</text>
</comment>
<evidence type="ECO:0000256" key="4">
    <source>
        <dbReference type="ARBA" id="ARBA00022801"/>
    </source>
</evidence>
<dbReference type="PANTHER" id="PTHR34353">
    <property type="entry name" value="CRISPR-ASSOCIATED ENDONUCLEASE CAS1 1"/>
    <property type="match status" value="1"/>
</dbReference>
<dbReference type="CDD" id="cd09721">
    <property type="entry name" value="Cas1_I-C"/>
    <property type="match status" value="1"/>
</dbReference>
<evidence type="ECO:0000256" key="9">
    <source>
        <dbReference type="ARBA" id="ARBA00038592"/>
    </source>
</evidence>
<proteinExistence type="inferred from homology"/>
<comment type="cofactor">
    <cofactor evidence="10">
        <name>Mg(2+)</name>
        <dbReference type="ChEBI" id="CHEBI:18420"/>
    </cofactor>
    <cofactor evidence="10">
        <name>Mn(2+)</name>
        <dbReference type="ChEBI" id="CHEBI:29035"/>
    </cofactor>
</comment>
<keyword evidence="8 10" id="KW-0464">Manganese</keyword>
<protein>
    <recommendedName>
        <fullName evidence="10">CRISPR-associated endonuclease Cas1</fullName>
        <ecNumber evidence="10">3.1.-.-</ecNumber>
    </recommendedName>
</protein>